<evidence type="ECO:0000256" key="2">
    <source>
        <dbReference type="ARBA" id="ARBA00022475"/>
    </source>
</evidence>
<dbReference type="InterPro" id="IPR025857">
    <property type="entry name" value="MacB_PCD"/>
</dbReference>
<evidence type="ECO:0000259" key="10">
    <source>
        <dbReference type="Pfam" id="PF12704"/>
    </source>
</evidence>
<evidence type="ECO:0000256" key="3">
    <source>
        <dbReference type="ARBA" id="ARBA00022692"/>
    </source>
</evidence>
<dbReference type="PANTHER" id="PTHR30572">
    <property type="entry name" value="MEMBRANE COMPONENT OF TRANSPORTER-RELATED"/>
    <property type="match status" value="1"/>
</dbReference>
<keyword evidence="2" id="KW-1003">Cell membrane</keyword>
<keyword evidence="4 7" id="KW-1133">Transmembrane helix</keyword>
<evidence type="ECO:0000313" key="12">
    <source>
        <dbReference type="Proteomes" id="UP000092024"/>
    </source>
</evidence>
<dbReference type="Pfam" id="PF02687">
    <property type="entry name" value="FtsX"/>
    <property type="match status" value="1"/>
</dbReference>
<evidence type="ECO:0000313" key="11">
    <source>
        <dbReference type="EMBL" id="OBR63503.1"/>
    </source>
</evidence>
<feature type="domain" description="ABC3 transporter permease C-terminal" evidence="9">
    <location>
        <begin position="309"/>
        <end position="428"/>
    </location>
</feature>
<keyword evidence="12" id="KW-1185">Reference proteome</keyword>
<evidence type="ECO:0000256" key="8">
    <source>
        <dbReference type="SAM" id="SignalP"/>
    </source>
</evidence>
<feature type="domain" description="MacB-like periplasmic core" evidence="10">
    <location>
        <begin position="3"/>
        <end position="280"/>
    </location>
</feature>
<dbReference type="Proteomes" id="UP000092024">
    <property type="component" value="Unassembled WGS sequence"/>
</dbReference>
<feature type="signal peptide" evidence="8">
    <location>
        <begin position="1"/>
        <end position="27"/>
    </location>
</feature>
<reference evidence="11 12" key="1">
    <citation type="submission" date="2016-05" db="EMBL/GenBank/DDBJ databases">
        <title>Paenibacillus oryzae. sp. nov., isolated from the rice root.</title>
        <authorList>
            <person name="Zhang J."/>
            <person name="Zhang X."/>
        </authorList>
    </citation>
    <scope>NUCLEOTIDE SEQUENCE [LARGE SCALE GENOMIC DNA]</scope>
    <source>
        <strain evidence="11 12">1DrF-4</strain>
    </source>
</reference>
<sequence>MVTLLCMIGLSVGCAAIIMAISISTSAQDYSQQQLNNEYKMDEITIQPNSIGGSGQQASQNGKGFDRGALTMQKLDVIKRLAHVKAVFPTLRLGNVEMIGTDGRISNVEVIGTDLSALPEFGFRFAQGGASTVLGAVVANYGATFGMIDAQVMKNLFEKLEKEPYNDELFLEYDQLNKEPADLFQKQVNFRTGNAATGTSPSTYKVSTPLRISGQLKVKSGSSEEYAIYEKTIYVSMDTARMLQSQLGLGQSGSLVKFDSVTVRVDDKKYVPQVEEQVKKLFLTTQSNLYQEEMIKQKFDQYRKIALGIGTFILMLASLSIFVAMTMSTHQRRRQIGVMKILGANLWQIRQLFMTEAAVLGLMGGATGLLVSTLILWGANNAIAKGLLTIGPQSIEIPPLALLAGVIFALITGVVSGIYPAISASRTNALEVIKNG</sequence>
<dbReference type="GO" id="GO:0022857">
    <property type="term" value="F:transmembrane transporter activity"/>
    <property type="evidence" value="ECO:0007669"/>
    <property type="project" value="TreeGrafter"/>
</dbReference>
<dbReference type="InterPro" id="IPR050250">
    <property type="entry name" value="Macrolide_Exporter_MacB"/>
</dbReference>
<feature type="transmembrane region" description="Helical" evidence="7">
    <location>
        <begin position="399"/>
        <end position="422"/>
    </location>
</feature>
<feature type="transmembrane region" description="Helical" evidence="7">
    <location>
        <begin position="357"/>
        <end position="379"/>
    </location>
</feature>
<dbReference type="Pfam" id="PF12704">
    <property type="entry name" value="MacB_PCD"/>
    <property type="match status" value="1"/>
</dbReference>
<comment type="similarity">
    <text evidence="6">Belongs to the ABC-4 integral membrane protein family.</text>
</comment>
<evidence type="ECO:0008006" key="13">
    <source>
        <dbReference type="Google" id="ProtNLM"/>
    </source>
</evidence>
<evidence type="ECO:0000256" key="5">
    <source>
        <dbReference type="ARBA" id="ARBA00023136"/>
    </source>
</evidence>
<keyword evidence="5 7" id="KW-0472">Membrane</keyword>
<comment type="caution">
    <text evidence="11">The sequence shown here is derived from an EMBL/GenBank/DDBJ whole genome shotgun (WGS) entry which is preliminary data.</text>
</comment>
<evidence type="ECO:0000256" key="6">
    <source>
        <dbReference type="ARBA" id="ARBA00038076"/>
    </source>
</evidence>
<accession>A0A1A5YD30</accession>
<evidence type="ECO:0000259" key="9">
    <source>
        <dbReference type="Pfam" id="PF02687"/>
    </source>
</evidence>
<keyword evidence="3 7" id="KW-0812">Transmembrane</keyword>
<dbReference type="InterPro" id="IPR003838">
    <property type="entry name" value="ABC3_permease_C"/>
</dbReference>
<feature type="transmembrane region" description="Helical" evidence="7">
    <location>
        <begin position="305"/>
        <end position="325"/>
    </location>
</feature>
<dbReference type="EMBL" id="LYPA01000072">
    <property type="protein sequence ID" value="OBR63503.1"/>
    <property type="molecule type" value="Genomic_DNA"/>
</dbReference>
<dbReference type="STRING" id="1844972.A7K91_17110"/>
<protein>
    <recommendedName>
        <fullName evidence="13">ABC transporter permease</fullName>
    </recommendedName>
</protein>
<keyword evidence="8" id="KW-0732">Signal</keyword>
<evidence type="ECO:0000256" key="7">
    <source>
        <dbReference type="SAM" id="Phobius"/>
    </source>
</evidence>
<name>A0A1A5YD30_9BACL</name>
<dbReference type="AlphaFoldDB" id="A0A1A5YD30"/>
<organism evidence="11 12">
    <name type="scientific">Paenibacillus oryzae</name>
    <dbReference type="NCBI Taxonomy" id="1844972"/>
    <lineage>
        <taxon>Bacteria</taxon>
        <taxon>Bacillati</taxon>
        <taxon>Bacillota</taxon>
        <taxon>Bacilli</taxon>
        <taxon>Bacillales</taxon>
        <taxon>Paenibacillaceae</taxon>
        <taxon>Paenibacillus</taxon>
    </lineage>
</organism>
<feature type="chain" id="PRO_5038640409" description="ABC transporter permease" evidence="8">
    <location>
        <begin position="28"/>
        <end position="436"/>
    </location>
</feature>
<evidence type="ECO:0000256" key="1">
    <source>
        <dbReference type="ARBA" id="ARBA00004651"/>
    </source>
</evidence>
<dbReference type="PANTHER" id="PTHR30572:SF4">
    <property type="entry name" value="ABC TRANSPORTER PERMEASE YTRF"/>
    <property type="match status" value="1"/>
</dbReference>
<dbReference type="GO" id="GO:0005886">
    <property type="term" value="C:plasma membrane"/>
    <property type="evidence" value="ECO:0007669"/>
    <property type="project" value="UniProtKB-SubCell"/>
</dbReference>
<gene>
    <name evidence="11" type="ORF">A7K91_17110</name>
</gene>
<comment type="subcellular location">
    <subcellularLocation>
        <location evidence="1">Cell membrane</location>
        <topology evidence="1">Multi-pass membrane protein</topology>
    </subcellularLocation>
</comment>
<evidence type="ECO:0000256" key="4">
    <source>
        <dbReference type="ARBA" id="ARBA00022989"/>
    </source>
</evidence>
<proteinExistence type="inferred from homology"/>